<keyword evidence="3" id="KW-1185">Reference proteome</keyword>
<comment type="caution">
    <text evidence="2">The sequence shown here is derived from an EMBL/GenBank/DDBJ whole genome shotgun (WGS) entry which is preliminary data.</text>
</comment>
<accession>A0A9N7U2D5</accession>
<feature type="compositionally biased region" description="Polar residues" evidence="1">
    <location>
        <begin position="43"/>
        <end position="58"/>
    </location>
</feature>
<dbReference type="Proteomes" id="UP001153269">
    <property type="component" value="Unassembled WGS sequence"/>
</dbReference>
<evidence type="ECO:0000313" key="3">
    <source>
        <dbReference type="Proteomes" id="UP001153269"/>
    </source>
</evidence>
<reference evidence="2" key="1">
    <citation type="submission" date="2020-03" db="EMBL/GenBank/DDBJ databases">
        <authorList>
            <person name="Weist P."/>
        </authorList>
    </citation>
    <scope>NUCLEOTIDE SEQUENCE</scope>
</reference>
<evidence type="ECO:0000313" key="2">
    <source>
        <dbReference type="EMBL" id="CAB1423338.1"/>
    </source>
</evidence>
<evidence type="ECO:0000256" key="1">
    <source>
        <dbReference type="SAM" id="MobiDB-lite"/>
    </source>
</evidence>
<sequence length="129" mass="13676">MWKLTSQKEPPSPGGKTRLVTAGGGNVRSPPLKPPGSHVHSCAQRSAPAQTELCTNERSPLESAHCGPALSPQRCLKAAGSDVSRVKPIDCMVKPSARVSTKIVLKCVGRLVLMTFVVTFKTSRAGRTT</sequence>
<organism evidence="2 3">
    <name type="scientific">Pleuronectes platessa</name>
    <name type="common">European plaice</name>
    <dbReference type="NCBI Taxonomy" id="8262"/>
    <lineage>
        <taxon>Eukaryota</taxon>
        <taxon>Metazoa</taxon>
        <taxon>Chordata</taxon>
        <taxon>Craniata</taxon>
        <taxon>Vertebrata</taxon>
        <taxon>Euteleostomi</taxon>
        <taxon>Actinopterygii</taxon>
        <taxon>Neopterygii</taxon>
        <taxon>Teleostei</taxon>
        <taxon>Neoteleostei</taxon>
        <taxon>Acanthomorphata</taxon>
        <taxon>Carangaria</taxon>
        <taxon>Pleuronectiformes</taxon>
        <taxon>Pleuronectoidei</taxon>
        <taxon>Pleuronectidae</taxon>
        <taxon>Pleuronectes</taxon>
    </lineage>
</organism>
<protein>
    <submittedName>
        <fullName evidence="2">Uncharacterized protein</fullName>
    </submittedName>
</protein>
<dbReference type="EMBL" id="CADEAL010000649">
    <property type="protein sequence ID" value="CAB1423338.1"/>
    <property type="molecule type" value="Genomic_DNA"/>
</dbReference>
<gene>
    <name evidence="2" type="ORF">PLEPLA_LOCUS11257</name>
</gene>
<name>A0A9N7U2D5_PLEPL</name>
<proteinExistence type="predicted"/>
<feature type="region of interest" description="Disordered" evidence="1">
    <location>
        <begin position="1"/>
        <end position="69"/>
    </location>
</feature>
<dbReference type="AlphaFoldDB" id="A0A9N7U2D5"/>